<keyword evidence="3" id="KW-0812">Transmembrane</keyword>
<accession>A0A1Q4H541</accession>
<evidence type="ECO:0000313" key="4">
    <source>
        <dbReference type="EMBL" id="PEG52478.1"/>
    </source>
</evidence>
<evidence type="ECO:0000256" key="3">
    <source>
        <dbReference type="SAM" id="Phobius"/>
    </source>
</evidence>
<evidence type="ECO:0000313" key="5">
    <source>
        <dbReference type="Proteomes" id="UP000220340"/>
    </source>
</evidence>
<dbReference type="STRING" id="1801.BRW64_25980"/>
<gene>
    <name evidence="4" type="ORF">CRI78_21425</name>
</gene>
<reference evidence="4 5" key="1">
    <citation type="submission" date="2017-10" db="EMBL/GenBank/DDBJ databases">
        <title>The new phylogeny of genus Mycobacterium.</title>
        <authorList>
            <person name="Tortoli E."/>
            <person name="Trovato A."/>
            <person name="Cirillo D.M."/>
        </authorList>
    </citation>
    <scope>NUCLEOTIDE SEQUENCE [LARGE SCALE GENOMIC DNA]</scope>
    <source>
        <strain evidence="4 5">IP141170001</strain>
    </source>
</reference>
<dbReference type="InterPro" id="IPR050583">
    <property type="entry name" value="Mycobacterial_A85_antigen"/>
</dbReference>
<comment type="subcellular location">
    <subcellularLocation>
        <location evidence="1">Secreted</location>
    </subcellularLocation>
</comment>
<dbReference type="Proteomes" id="UP000220340">
    <property type="component" value="Unassembled WGS sequence"/>
</dbReference>
<dbReference type="InterPro" id="IPR000801">
    <property type="entry name" value="Esterase-like"/>
</dbReference>
<name>A0A1Q4H541_9MYCO</name>
<evidence type="ECO:0000256" key="1">
    <source>
        <dbReference type="ARBA" id="ARBA00004613"/>
    </source>
</evidence>
<evidence type="ECO:0008006" key="6">
    <source>
        <dbReference type="Google" id="ProtNLM"/>
    </source>
</evidence>
<keyword evidence="5" id="KW-1185">Reference proteome</keyword>
<dbReference type="AlphaFoldDB" id="A0A1Q4H541"/>
<keyword evidence="3" id="KW-1133">Transmembrane helix</keyword>
<dbReference type="EMBL" id="PDCR01000031">
    <property type="protein sequence ID" value="PEG52478.1"/>
    <property type="molecule type" value="Genomic_DNA"/>
</dbReference>
<proteinExistence type="predicted"/>
<organism evidence="4 5">
    <name type="scientific">Mycolicibacterium diernhoferi</name>
    <dbReference type="NCBI Taxonomy" id="1801"/>
    <lineage>
        <taxon>Bacteria</taxon>
        <taxon>Bacillati</taxon>
        <taxon>Actinomycetota</taxon>
        <taxon>Actinomycetes</taxon>
        <taxon>Mycobacteriales</taxon>
        <taxon>Mycobacteriaceae</taxon>
        <taxon>Mycolicibacterium</taxon>
    </lineage>
</organism>
<sequence length="400" mass="42252">MAALRLRRRHPVAFGIAMVFGVGAAVAVHWYVDNQGLAGDPAPHALWLWIGLTGFSVAALTSGWRRTHWWRRAAAMTAVPLCALCVALALNQWTGYLPTTQTAWDQLTAGPLPDQTDMATVAAYEVRHVVPRTGSLVPFDTGHAGSGFRHRGELVYLPPAWFASDPPPRLPALLMIGGELNTPADWARAGNAVTITDTFAAAHGGRAPVLVFADVGGAFNNDTECVNGTRGKVADHLLNDVVPKVISTFGVSADPAHWGVVGWSMGGTCAVDLTVMHPDRFSTFEDIAGDLRPNTGTKAQTIARLFGGDAAAYAAFDPSTVITRHGPYTGVSGWFAVNGAGTSPPPQTAAAAQTLSALGTAYGIRCVVATRPGQHDWPFASRAFTEALPWLAGRIGTTDQ</sequence>
<evidence type="ECO:0000256" key="2">
    <source>
        <dbReference type="ARBA" id="ARBA00022525"/>
    </source>
</evidence>
<keyword evidence="2" id="KW-0964">Secreted</keyword>
<dbReference type="SUPFAM" id="SSF53474">
    <property type="entry name" value="alpha/beta-Hydrolases"/>
    <property type="match status" value="1"/>
</dbReference>
<dbReference type="OrthoDB" id="3723842at2"/>
<feature type="transmembrane region" description="Helical" evidence="3">
    <location>
        <begin position="12"/>
        <end position="32"/>
    </location>
</feature>
<dbReference type="GO" id="GO:0005576">
    <property type="term" value="C:extracellular region"/>
    <property type="evidence" value="ECO:0007669"/>
    <property type="project" value="UniProtKB-SubCell"/>
</dbReference>
<dbReference type="Pfam" id="PF00756">
    <property type="entry name" value="Esterase"/>
    <property type="match status" value="1"/>
</dbReference>
<feature type="transmembrane region" description="Helical" evidence="3">
    <location>
        <begin position="44"/>
        <end position="61"/>
    </location>
</feature>
<comment type="caution">
    <text evidence="4">The sequence shown here is derived from an EMBL/GenBank/DDBJ whole genome shotgun (WGS) entry which is preliminary data.</text>
</comment>
<dbReference type="GO" id="GO:0016747">
    <property type="term" value="F:acyltransferase activity, transferring groups other than amino-acyl groups"/>
    <property type="evidence" value="ECO:0007669"/>
    <property type="project" value="TreeGrafter"/>
</dbReference>
<protein>
    <recommendedName>
        <fullName evidence="6">Esterase family protein</fullName>
    </recommendedName>
</protein>
<dbReference type="InterPro" id="IPR029058">
    <property type="entry name" value="AB_hydrolase_fold"/>
</dbReference>
<dbReference type="PANTHER" id="PTHR48098">
    <property type="entry name" value="ENTEROCHELIN ESTERASE-RELATED"/>
    <property type="match status" value="1"/>
</dbReference>
<dbReference type="Gene3D" id="3.40.50.1820">
    <property type="entry name" value="alpha/beta hydrolase"/>
    <property type="match status" value="1"/>
</dbReference>
<keyword evidence="3" id="KW-0472">Membrane</keyword>
<dbReference type="PANTHER" id="PTHR48098:SF1">
    <property type="entry name" value="DIACYLGLYCEROL ACYLTRANSFERASE_MYCOLYLTRANSFERASE AG85A"/>
    <property type="match status" value="1"/>
</dbReference>
<feature type="transmembrane region" description="Helical" evidence="3">
    <location>
        <begin position="73"/>
        <end position="93"/>
    </location>
</feature>